<dbReference type="Pfam" id="PF13968">
    <property type="entry name" value="DUF4220"/>
    <property type="match status" value="2"/>
</dbReference>
<name>A0A2P5YB23_GOSBA</name>
<proteinExistence type="predicted"/>
<evidence type="ECO:0000313" key="4">
    <source>
        <dbReference type="Proteomes" id="UP000239757"/>
    </source>
</evidence>
<evidence type="ECO:0000256" key="1">
    <source>
        <dbReference type="SAM" id="Phobius"/>
    </source>
</evidence>
<feature type="transmembrane region" description="Helical" evidence="1">
    <location>
        <begin position="91"/>
        <end position="117"/>
    </location>
</feature>
<organism evidence="3 4">
    <name type="scientific">Gossypium barbadense</name>
    <name type="common">Sea Island cotton</name>
    <name type="synonym">Hibiscus barbadensis</name>
    <dbReference type="NCBI Taxonomy" id="3634"/>
    <lineage>
        <taxon>Eukaryota</taxon>
        <taxon>Viridiplantae</taxon>
        <taxon>Streptophyta</taxon>
        <taxon>Embryophyta</taxon>
        <taxon>Tracheophyta</taxon>
        <taxon>Spermatophyta</taxon>
        <taxon>Magnoliopsida</taxon>
        <taxon>eudicotyledons</taxon>
        <taxon>Gunneridae</taxon>
        <taxon>Pentapetalae</taxon>
        <taxon>rosids</taxon>
        <taxon>malvids</taxon>
        <taxon>Malvales</taxon>
        <taxon>Malvaceae</taxon>
        <taxon>Malvoideae</taxon>
        <taxon>Gossypium</taxon>
    </lineage>
</organism>
<evidence type="ECO:0000313" key="3">
    <source>
        <dbReference type="EMBL" id="PPS12776.1"/>
    </source>
</evidence>
<feature type="domain" description="DUF4220" evidence="2">
    <location>
        <begin position="105"/>
        <end position="360"/>
    </location>
</feature>
<keyword evidence="1" id="KW-1133">Transmembrane helix</keyword>
<feature type="transmembrane region" description="Helical" evidence="1">
    <location>
        <begin position="303"/>
        <end position="324"/>
    </location>
</feature>
<dbReference type="InterPro" id="IPR007658">
    <property type="entry name" value="DUF594"/>
</dbReference>
<evidence type="ECO:0000259" key="2">
    <source>
        <dbReference type="Pfam" id="PF13968"/>
    </source>
</evidence>
<feature type="transmembrane region" description="Helical" evidence="1">
    <location>
        <begin position="50"/>
        <end position="71"/>
    </location>
</feature>
<dbReference type="Pfam" id="PF04578">
    <property type="entry name" value="DUF594"/>
    <property type="match status" value="1"/>
</dbReference>
<feature type="transmembrane region" description="Helical" evidence="1">
    <location>
        <begin position="262"/>
        <end position="291"/>
    </location>
</feature>
<feature type="transmembrane region" description="Helical" evidence="1">
    <location>
        <begin position="19"/>
        <end position="38"/>
    </location>
</feature>
<dbReference type="Proteomes" id="UP000239757">
    <property type="component" value="Unassembled WGS sequence"/>
</dbReference>
<keyword evidence="1" id="KW-0812">Transmembrane</keyword>
<keyword evidence="1" id="KW-0472">Membrane</keyword>
<protein>
    <recommendedName>
        <fullName evidence="2">DUF4220 domain-containing protein</fullName>
    </recommendedName>
</protein>
<dbReference type="AlphaFoldDB" id="A0A2P5YB23"/>
<gene>
    <name evidence="3" type="ORF">GOBAR_AA07880</name>
</gene>
<accession>A0A2P5YB23</accession>
<dbReference type="InterPro" id="IPR025315">
    <property type="entry name" value="DUF4220"/>
</dbReference>
<feature type="domain" description="DUF4220" evidence="2">
    <location>
        <begin position="53"/>
        <end position="104"/>
    </location>
</feature>
<dbReference type="PANTHER" id="PTHR31325">
    <property type="entry name" value="OS01G0798800 PROTEIN-RELATED"/>
    <property type="match status" value="1"/>
</dbReference>
<feature type="transmembrane region" description="Helical" evidence="1">
    <location>
        <begin position="124"/>
        <end position="142"/>
    </location>
</feature>
<dbReference type="EMBL" id="KZ663433">
    <property type="protein sequence ID" value="PPS12776.1"/>
    <property type="molecule type" value="Genomic_DNA"/>
</dbReference>
<reference evidence="3 4" key="1">
    <citation type="submission" date="2015-01" db="EMBL/GenBank/DDBJ databases">
        <title>Genome of allotetraploid Gossypium barbadense reveals genomic plasticity and fiber elongation in cotton evolution.</title>
        <authorList>
            <person name="Chen X."/>
            <person name="Liu X."/>
            <person name="Zhao B."/>
            <person name="Zheng H."/>
            <person name="Hu Y."/>
            <person name="Lu G."/>
            <person name="Yang C."/>
            <person name="Chen J."/>
            <person name="Shan C."/>
            <person name="Zhang L."/>
            <person name="Zhou Y."/>
            <person name="Wang L."/>
            <person name="Guo W."/>
            <person name="Bai Y."/>
            <person name="Ruan J."/>
            <person name="Shangguan X."/>
            <person name="Mao Y."/>
            <person name="Jiang J."/>
            <person name="Zhu Y."/>
            <person name="Lei J."/>
            <person name="Kang H."/>
            <person name="Chen S."/>
            <person name="He X."/>
            <person name="Wang R."/>
            <person name="Wang Y."/>
            <person name="Chen J."/>
            <person name="Wang L."/>
            <person name="Yu S."/>
            <person name="Wang B."/>
            <person name="Wei J."/>
            <person name="Song S."/>
            <person name="Lu X."/>
            <person name="Gao Z."/>
            <person name="Gu W."/>
            <person name="Deng X."/>
            <person name="Ma D."/>
            <person name="Wang S."/>
            <person name="Liang W."/>
            <person name="Fang L."/>
            <person name="Cai C."/>
            <person name="Zhu X."/>
            <person name="Zhou B."/>
            <person name="Zhang Y."/>
            <person name="Chen Z."/>
            <person name="Xu S."/>
            <person name="Zhu R."/>
            <person name="Wang S."/>
            <person name="Zhang T."/>
            <person name="Zhao G."/>
        </authorList>
    </citation>
    <scope>NUCLEOTIDE SEQUENCE [LARGE SCALE GENOMIC DNA]</scope>
    <source>
        <strain evidence="4">cv. Xinhai21</strain>
        <tissue evidence="3">Leaf</tissue>
    </source>
</reference>
<dbReference type="OrthoDB" id="1689146at2759"/>
<sequence length="716" mass="82778">MVAKIFADKLMHVWTGWEIRVLVLVSLLLQVILVVFGSRRKLTTRIWIRIIVWAAYMSADWVATVALGNLATLGGYCGQKCLKPNDLLQSFWAPFLLLHLGGIYGLIVEVGVAFYVFSRSGGDTTLTFIAIPVFIAGIIKYGERTWVLRSSSAKHFRSSLLSDPDAGPDYVEFVENGDGNDRDPVALTVLPHEDVKSNDYLHQAGYLFKRFKYLFADLILGYYERTDCHSIISNKSSEEAFQLVEVELSFLYDLLYTKANFVYSWFGILLRVISFLASVSALVTFSILIFFKQNGYSTADITITYILLFGAVVMEVYALFILIYSDWTMLLLTRFGMGRSKQPTNVKRWPRIISQYNIMDVCLKEAITPRWIGFQKFLGIYEISEKMMNVTWQGVVPELKDLIFQQLKEKSRRIEDNLYDINLCKKLLIHRGDNVLKEIKCDKHLEWSTVGVEFDHSLLLWHIATELCYYDDLTRFNHLNITKSSKISKCLSDYMLYLLVMCPNMLPKGIGEIRYRDTCEEAVRFFKRKKEVIENHIDKACYELLRVKTEISLEEVKGDRCKSVFFYGNRLAKQLQALKPEGQSNWGCDEKWEMINKVWVELLAYAAVHCGWKEHAQQLRRGGELLTHVCLLMAHLGSSDQYQIQKLFIHQPNRQFFEALFLKAYRKPRSECFLCSLRCLLCISDCSCCCNKDLLNNSLANMATSNHFFNMRTWLL</sequence>